<keyword evidence="4" id="KW-1185">Reference proteome</keyword>
<proteinExistence type="predicted"/>
<name>A0ABT7BCI3_9CYAN</name>
<evidence type="ECO:0000313" key="3">
    <source>
        <dbReference type="EMBL" id="MDJ1176003.1"/>
    </source>
</evidence>
<keyword evidence="1" id="KW-0472">Membrane</keyword>
<dbReference type="PANTHER" id="PTHR33627">
    <property type="entry name" value="TRANSPOSASE"/>
    <property type="match status" value="1"/>
</dbReference>
<dbReference type="InterPro" id="IPR002559">
    <property type="entry name" value="Transposase_11"/>
</dbReference>
<evidence type="ECO:0000313" key="4">
    <source>
        <dbReference type="Proteomes" id="UP001235849"/>
    </source>
</evidence>
<keyword evidence="1" id="KW-0812">Transmembrane</keyword>
<dbReference type="Proteomes" id="UP001235849">
    <property type="component" value="Unassembled WGS sequence"/>
</dbReference>
<dbReference type="InterPro" id="IPR012337">
    <property type="entry name" value="RNaseH-like_sf"/>
</dbReference>
<dbReference type="RefSeq" id="WP_283768290.1">
    <property type="nucleotide sequence ID" value="NZ_JAQOSO010000093.1"/>
</dbReference>
<keyword evidence="1" id="KW-1133">Transmembrane helix</keyword>
<protein>
    <recommendedName>
        <fullName evidence="2">Transposase IS4-like domain-containing protein</fullName>
    </recommendedName>
</protein>
<sequence length="317" mass="37057">MIDKYCDFYRNLFSDVRSYEAFKELHVGILSDIKRKTLPGIAQINGLKNAQGLYRFLTQSPWKVSELRERRIERLIKALKGSEYMVAIRSNHGVWLPPGARVRANRWRKFERIMSDEKKEIRYVREIIFGQRGKPTYWEVTTDPQTLPDNSTSFVMSNIPHLKYSNVGNIYGERTWVEYGFRQCKHELGWADFRLTHYPHIERWWEMICTAYLLVTLMAPPFISSASQPPTPSEEILIEASHQHPHWDSNKNWKSGLNNLRLLLLPLMCFNLILSWLEVFPIGHLSLGFPRLISLINLAGLALFPLSLEPDFLFFSA</sequence>
<comment type="caution">
    <text evidence="3">The sequence shown here is derived from an EMBL/GenBank/DDBJ whole genome shotgun (WGS) entry which is preliminary data.</text>
</comment>
<accession>A0ABT7BCI3</accession>
<feature type="transmembrane region" description="Helical" evidence="1">
    <location>
        <begin position="260"/>
        <end position="277"/>
    </location>
</feature>
<feature type="transmembrane region" description="Helical" evidence="1">
    <location>
        <begin position="289"/>
        <end position="308"/>
    </location>
</feature>
<dbReference type="Pfam" id="PF01609">
    <property type="entry name" value="DDE_Tnp_1"/>
    <property type="match status" value="1"/>
</dbReference>
<reference evidence="3 4" key="1">
    <citation type="submission" date="2023-01" db="EMBL/GenBank/DDBJ databases">
        <title>Novel diversity within Roseofilum (Cyanobacteria; Desertifilaceae) from marine benthic mats with descriptions of four novel species.</title>
        <authorList>
            <person name="Wang Y."/>
            <person name="Berthold D.E."/>
            <person name="Hu J."/>
            <person name="Lefler F.W."/>
            <person name="Laughinghouse H.D. IV."/>
        </authorList>
    </citation>
    <scope>NUCLEOTIDE SEQUENCE [LARGE SCALE GENOMIC DNA]</scope>
    <source>
        <strain evidence="3 4">BLCC-M114</strain>
    </source>
</reference>
<evidence type="ECO:0000259" key="2">
    <source>
        <dbReference type="Pfam" id="PF01609"/>
    </source>
</evidence>
<dbReference type="EMBL" id="JAQOSO010000093">
    <property type="protein sequence ID" value="MDJ1176003.1"/>
    <property type="molecule type" value="Genomic_DNA"/>
</dbReference>
<dbReference type="PANTHER" id="PTHR33627:SF1">
    <property type="entry name" value="TRANSPOSASE"/>
    <property type="match status" value="1"/>
</dbReference>
<dbReference type="InterPro" id="IPR039365">
    <property type="entry name" value="IS701-like"/>
</dbReference>
<evidence type="ECO:0000256" key="1">
    <source>
        <dbReference type="SAM" id="Phobius"/>
    </source>
</evidence>
<organism evidence="3 4">
    <name type="scientific">Roseofilum capinflatum BLCC-M114</name>
    <dbReference type="NCBI Taxonomy" id="3022440"/>
    <lineage>
        <taxon>Bacteria</taxon>
        <taxon>Bacillati</taxon>
        <taxon>Cyanobacteriota</taxon>
        <taxon>Cyanophyceae</taxon>
        <taxon>Desertifilales</taxon>
        <taxon>Desertifilaceae</taxon>
        <taxon>Roseofilum</taxon>
        <taxon>Roseofilum capinflatum</taxon>
    </lineage>
</organism>
<dbReference type="SUPFAM" id="SSF53098">
    <property type="entry name" value="Ribonuclease H-like"/>
    <property type="match status" value="1"/>
</dbReference>
<gene>
    <name evidence="3" type="ORF">PMG25_18100</name>
</gene>
<feature type="domain" description="Transposase IS4-like" evidence="2">
    <location>
        <begin position="75"/>
        <end position="214"/>
    </location>
</feature>